<accession>A0A8H7F7B0</accession>
<name>A0A8H7F7B0_AGABI</name>
<proteinExistence type="predicted"/>
<dbReference type="AlphaFoldDB" id="A0A8H7F7B0"/>
<protein>
    <submittedName>
        <fullName evidence="2">Uncharacterized protein</fullName>
    </submittedName>
</protein>
<dbReference type="Proteomes" id="UP000629468">
    <property type="component" value="Unassembled WGS sequence"/>
</dbReference>
<feature type="compositionally biased region" description="Polar residues" evidence="1">
    <location>
        <begin position="10"/>
        <end position="32"/>
    </location>
</feature>
<gene>
    <name evidence="2" type="ORF">Agabi119p4_3479</name>
</gene>
<evidence type="ECO:0000313" key="2">
    <source>
        <dbReference type="EMBL" id="KAF7779134.1"/>
    </source>
</evidence>
<sequence>MGTRPRPHMQSPSTEAFTLSPNTDSNSNSLTSRYAPPSFPKKAAILDHELTRNETLVAKNTLLTHMDKYCWTEPMTRMFIDSRSYRTPKVNSQPQRGKVSLVYKAEACKSGTES</sequence>
<evidence type="ECO:0000313" key="3">
    <source>
        <dbReference type="Proteomes" id="UP000629468"/>
    </source>
</evidence>
<evidence type="ECO:0000256" key="1">
    <source>
        <dbReference type="SAM" id="MobiDB-lite"/>
    </source>
</evidence>
<feature type="region of interest" description="Disordered" evidence="1">
    <location>
        <begin position="1"/>
        <end position="36"/>
    </location>
</feature>
<dbReference type="EMBL" id="JABXXO010000004">
    <property type="protein sequence ID" value="KAF7779134.1"/>
    <property type="molecule type" value="Genomic_DNA"/>
</dbReference>
<comment type="caution">
    <text evidence="2">The sequence shown here is derived from an EMBL/GenBank/DDBJ whole genome shotgun (WGS) entry which is preliminary data.</text>
</comment>
<reference evidence="2 3" key="1">
    <citation type="journal article" name="Sci. Rep.">
        <title>Telomere-to-telomere assembled and centromere annotated genomes of the two main subspecies of the button mushroom Agaricus bisporus reveal especially polymorphic chromosome ends.</title>
        <authorList>
            <person name="Sonnenberg A.S.M."/>
            <person name="Sedaghat-Telgerd N."/>
            <person name="Lavrijssen B."/>
            <person name="Ohm R.A."/>
            <person name="Hendrickx P.M."/>
            <person name="Scholtmeijer K."/>
            <person name="Baars J.J.P."/>
            <person name="van Peer A."/>
        </authorList>
    </citation>
    <scope>NUCLEOTIDE SEQUENCE [LARGE SCALE GENOMIC DNA]</scope>
    <source>
        <strain evidence="2 3">H119_p4</strain>
    </source>
</reference>
<organism evidence="2 3">
    <name type="scientific">Agaricus bisporus var. burnettii</name>
    <dbReference type="NCBI Taxonomy" id="192524"/>
    <lineage>
        <taxon>Eukaryota</taxon>
        <taxon>Fungi</taxon>
        <taxon>Dikarya</taxon>
        <taxon>Basidiomycota</taxon>
        <taxon>Agaricomycotina</taxon>
        <taxon>Agaricomycetes</taxon>
        <taxon>Agaricomycetidae</taxon>
        <taxon>Agaricales</taxon>
        <taxon>Agaricineae</taxon>
        <taxon>Agaricaceae</taxon>
        <taxon>Agaricus</taxon>
    </lineage>
</organism>